<feature type="non-terminal residue" evidence="2">
    <location>
        <position position="35"/>
    </location>
</feature>
<organism evidence="2">
    <name type="scientific">Nothobranchius rachovii</name>
    <name type="common">bluefin notho</name>
    <dbReference type="NCBI Taxonomy" id="451742"/>
    <lineage>
        <taxon>Eukaryota</taxon>
        <taxon>Metazoa</taxon>
        <taxon>Chordata</taxon>
        <taxon>Craniata</taxon>
        <taxon>Vertebrata</taxon>
        <taxon>Euteleostomi</taxon>
        <taxon>Actinopterygii</taxon>
        <taxon>Neopterygii</taxon>
        <taxon>Teleostei</taxon>
        <taxon>Neoteleostei</taxon>
        <taxon>Acanthomorphata</taxon>
        <taxon>Ovalentaria</taxon>
        <taxon>Atherinomorphae</taxon>
        <taxon>Cyprinodontiformes</taxon>
        <taxon>Nothobranchiidae</taxon>
        <taxon>Nothobranchius</taxon>
    </lineage>
</organism>
<reference evidence="2" key="2">
    <citation type="submission" date="2016-06" db="EMBL/GenBank/DDBJ databases">
        <title>The genome of a short-lived fish provides insights into sex chromosome evolution and the genetic control of aging.</title>
        <authorList>
            <person name="Reichwald K."/>
            <person name="Felder M."/>
            <person name="Petzold A."/>
            <person name="Koch P."/>
            <person name="Groth M."/>
            <person name="Platzer M."/>
        </authorList>
    </citation>
    <scope>NUCLEOTIDE SEQUENCE</scope>
    <source>
        <tissue evidence="2">Brain</tissue>
    </source>
</reference>
<dbReference type="AlphaFoldDB" id="A0A1A8RU56"/>
<proteinExistence type="predicted"/>
<gene>
    <name evidence="2" type="primary">TTC7A</name>
</gene>
<reference evidence="2" key="1">
    <citation type="submission" date="2016-05" db="EMBL/GenBank/DDBJ databases">
        <authorList>
            <person name="Lavstsen T."/>
            <person name="Jespersen J.S."/>
        </authorList>
    </citation>
    <scope>NUCLEOTIDE SEQUENCE</scope>
    <source>
        <tissue evidence="2">Brain</tissue>
    </source>
</reference>
<dbReference type="EMBL" id="HAEI01010085">
    <property type="protein sequence ID" value="SBS09610.1"/>
    <property type="molecule type" value="Transcribed_RNA"/>
</dbReference>
<name>A0A1A8RU56_9TELE</name>
<evidence type="ECO:0000256" key="1">
    <source>
        <dbReference type="SAM" id="MobiDB-lite"/>
    </source>
</evidence>
<evidence type="ECO:0000313" key="2">
    <source>
        <dbReference type="EMBL" id="SBS09610.1"/>
    </source>
</evidence>
<sequence>AGLEPQRGFRLLLHSPGAGGLLPHSTLRHHPQGAL</sequence>
<feature type="compositionally biased region" description="Basic residues" evidence="1">
    <location>
        <begin position="26"/>
        <end position="35"/>
    </location>
</feature>
<feature type="region of interest" description="Disordered" evidence="1">
    <location>
        <begin position="15"/>
        <end position="35"/>
    </location>
</feature>
<accession>A0A1A8RU56</accession>
<protein>
    <submittedName>
        <fullName evidence="2">Tetratricopeptide repeat domain 7A</fullName>
    </submittedName>
</protein>
<feature type="non-terminal residue" evidence="2">
    <location>
        <position position="1"/>
    </location>
</feature>